<evidence type="ECO:0000256" key="3">
    <source>
        <dbReference type="ARBA" id="ARBA00022722"/>
    </source>
</evidence>
<dbReference type="STRING" id="88036.D8SHZ0"/>
<gene>
    <name evidence="6" type="ORF">SELMODRAFT_117709</name>
</gene>
<dbReference type="Pfam" id="PF04493">
    <property type="entry name" value="Endonuclease_5"/>
    <property type="match status" value="1"/>
</dbReference>
<evidence type="ECO:0000256" key="4">
    <source>
        <dbReference type="ARBA" id="ARBA00022759"/>
    </source>
</evidence>
<dbReference type="PANTHER" id="PTHR28511:SF1">
    <property type="entry name" value="ENDONUCLEASE V"/>
    <property type="match status" value="1"/>
</dbReference>
<dbReference type="GO" id="GO:0006281">
    <property type="term" value="P:DNA repair"/>
    <property type="evidence" value="ECO:0007669"/>
    <property type="project" value="InterPro"/>
</dbReference>
<proteinExistence type="inferred from homology"/>
<evidence type="ECO:0000256" key="1">
    <source>
        <dbReference type="ARBA" id="ARBA00004496"/>
    </source>
</evidence>
<dbReference type="HOGENOM" id="CLU_047631_0_2_1"/>
<keyword evidence="3" id="KW-0540">Nuclease</keyword>
<evidence type="ECO:0000256" key="5">
    <source>
        <dbReference type="ARBA" id="ARBA00022801"/>
    </source>
</evidence>
<protein>
    <recommendedName>
        <fullName evidence="8">Endonuclease V</fullName>
    </recommendedName>
</protein>
<evidence type="ECO:0008006" key="8">
    <source>
        <dbReference type="Google" id="ProtNLM"/>
    </source>
</evidence>
<sequence length="258" mass="28495">MEEKAAKKKLWIQEQQALKQRLVCSDSFPWVVPEKFGYDCEGKGEIKLKYIGGMDLSFVKEDETVACSALVVIDAATMATVYEDLEIVSLDMPYIPGFLAFRESPALLSLLARMKSSRPEIFPQLLMVDGNGVLHPRGFGLASHLGVLADVPTLGIAKSLFEVDGLSEREVKRSARNSLLRAGDAMDLVGRSGKVWGSALRSTGECVNPVFVSTGHRISLETGVEIVRKLCKFRVPEPVRLADKKSREYLRVNGYTKS</sequence>
<keyword evidence="7" id="KW-1185">Reference proteome</keyword>
<dbReference type="InterPro" id="IPR007581">
    <property type="entry name" value="Endonuclease-V"/>
</dbReference>
<dbReference type="GO" id="GO:0005737">
    <property type="term" value="C:cytoplasm"/>
    <property type="evidence" value="ECO:0000318"/>
    <property type="project" value="GO_Central"/>
</dbReference>
<dbReference type="FunCoup" id="D8SHZ0">
    <property type="interactions" value="2925"/>
</dbReference>
<dbReference type="eggNOG" id="KOG4417">
    <property type="taxonomic scope" value="Eukaryota"/>
</dbReference>
<dbReference type="PANTHER" id="PTHR28511">
    <property type="entry name" value="ENDONUCLEASE V"/>
    <property type="match status" value="1"/>
</dbReference>
<dbReference type="GO" id="GO:0005730">
    <property type="term" value="C:nucleolus"/>
    <property type="evidence" value="ECO:0000318"/>
    <property type="project" value="GO_Central"/>
</dbReference>
<organism evidence="7">
    <name type="scientific">Selaginella moellendorffii</name>
    <name type="common">Spikemoss</name>
    <dbReference type="NCBI Taxonomy" id="88036"/>
    <lineage>
        <taxon>Eukaryota</taxon>
        <taxon>Viridiplantae</taxon>
        <taxon>Streptophyta</taxon>
        <taxon>Embryophyta</taxon>
        <taxon>Tracheophyta</taxon>
        <taxon>Lycopodiopsida</taxon>
        <taxon>Selaginellales</taxon>
        <taxon>Selaginellaceae</taxon>
        <taxon>Selaginella</taxon>
    </lineage>
</organism>
<dbReference type="InParanoid" id="D8SHZ0"/>
<evidence type="ECO:0000313" key="6">
    <source>
        <dbReference type="EMBL" id="EFJ15881.1"/>
    </source>
</evidence>
<dbReference type="EMBL" id="GL377621">
    <property type="protein sequence ID" value="EFJ15881.1"/>
    <property type="molecule type" value="Genomic_DNA"/>
</dbReference>
<comment type="subcellular location">
    <subcellularLocation>
        <location evidence="1">Cytoplasm</location>
    </subcellularLocation>
</comment>
<dbReference type="GO" id="GO:0003727">
    <property type="term" value="F:single-stranded RNA binding"/>
    <property type="evidence" value="ECO:0000318"/>
    <property type="project" value="GO_Central"/>
</dbReference>
<dbReference type="GO" id="GO:0016891">
    <property type="term" value="F:RNA endonuclease activity producing 5'-phosphomonoesters, hydrolytic mechanism"/>
    <property type="evidence" value="ECO:0000318"/>
    <property type="project" value="GO_Central"/>
</dbReference>
<accession>D8SHZ0</accession>
<evidence type="ECO:0000256" key="2">
    <source>
        <dbReference type="ARBA" id="ARBA00022490"/>
    </source>
</evidence>
<dbReference type="CDD" id="cd06559">
    <property type="entry name" value="Endonuclease_V"/>
    <property type="match status" value="1"/>
</dbReference>
<dbReference type="Gramene" id="EFJ15881">
    <property type="protein sequence ID" value="EFJ15881"/>
    <property type="gene ID" value="SELMODRAFT_117709"/>
</dbReference>
<keyword evidence="2" id="KW-0963">Cytoplasm</keyword>
<keyword evidence="5" id="KW-0378">Hydrolase</keyword>
<dbReference type="Gene3D" id="3.30.2170.10">
    <property type="entry name" value="archaeoglobus fulgidus dsm 4304 superfamily"/>
    <property type="match status" value="1"/>
</dbReference>
<evidence type="ECO:0000313" key="7">
    <source>
        <dbReference type="Proteomes" id="UP000001514"/>
    </source>
</evidence>
<reference evidence="6 7" key="1">
    <citation type="journal article" date="2011" name="Science">
        <title>The Selaginella genome identifies genetic changes associated with the evolution of vascular plants.</title>
        <authorList>
            <person name="Banks J.A."/>
            <person name="Nishiyama T."/>
            <person name="Hasebe M."/>
            <person name="Bowman J.L."/>
            <person name="Gribskov M."/>
            <person name="dePamphilis C."/>
            <person name="Albert V.A."/>
            <person name="Aono N."/>
            <person name="Aoyama T."/>
            <person name="Ambrose B.A."/>
            <person name="Ashton N.W."/>
            <person name="Axtell M.J."/>
            <person name="Barker E."/>
            <person name="Barker M.S."/>
            <person name="Bennetzen J.L."/>
            <person name="Bonawitz N.D."/>
            <person name="Chapple C."/>
            <person name="Cheng C."/>
            <person name="Correa L.G."/>
            <person name="Dacre M."/>
            <person name="DeBarry J."/>
            <person name="Dreyer I."/>
            <person name="Elias M."/>
            <person name="Engstrom E.M."/>
            <person name="Estelle M."/>
            <person name="Feng L."/>
            <person name="Finet C."/>
            <person name="Floyd S.K."/>
            <person name="Frommer W.B."/>
            <person name="Fujita T."/>
            <person name="Gramzow L."/>
            <person name="Gutensohn M."/>
            <person name="Harholt J."/>
            <person name="Hattori M."/>
            <person name="Heyl A."/>
            <person name="Hirai T."/>
            <person name="Hiwatashi Y."/>
            <person name="Ishikawa M."/>
            <person name="Iwata M."/>
            <person name="Karol K.G."/>
            <person name="Koehler B."/>
            <person name="Kolukisaoglu U."/>
            <person name="Kubo M."/>
            <person name="Kurata T."/>
            <person name="Lalonde S."/>
            <person name="Li K."/>
            <person name="Li Y."/>
            <person name="Litt A."/>
            <person name="Lyons E."/>
            <person name="Manning G."/>
            <person name="Maruyama T."/>
            <person name="Michael T.P."/>
            <person name="Mikami K."/>
            <person name="Miyazaki S."/>
            <person name="Morinaga S."/>
            <person name="Murata T."/>
            <person name="Mueller-Roeber B."/>
            <person name="Nelson D.R."/>
            <person name="Obara M."/>
            <person name="Oguri Y."/>
            <person name="Olmstead R.G."/>
            <person name="Onodera N."/>
            <person name="Petersen B.L."/>
            <person name="Pils B."/>
            <person name="Prigge M."/>
            <person name="Rensing S.A."/>
            <person name="Riano-Pachon D.M."/>
            <person name="Roberts A.W."/>
            <person name="Sato Y."/>
            <person name="Scheller H.V."/>
            <person name="Schulz B."/>
            <person name="Schulz C."/>
            <person name="Shakirov E.V."/>
            <person name="Shibagaki N."/>
            <person name="Shinohara N."/>
            <person name="Shippen D.E."/>
            <person name="Soerensen I."/>
            <person name="Sotooka R."/>
            <person name="Sugimoto N."/>
            <person name="Sugita M."/>
            <person name="Sumikawa N."/>
            <person name="Tanurdzic M."/>
            <person name="Theissen G."/>
            <person name="Ulvskov P."/>
            <person name="Wakazuki S."/>
            <person name="Weng J.K."/>
            <person name="Willats W.W."/>
            <person name="Wipf D."/>
            <person name="Wolf P.G."/>
            <person name="Yang L."/>
            <person name="Zimmer A.D."/>
            <person name="Zhu Q."/>
            <person name="Mitros T."/>
            <person name="Hellsten U."/>
            <person name="Loque D."/>
            <person name="Otillar R."/>
            <person name="Salamov A."/>
            <person name="Schmutz J."/>
            <person name="Shapiro H."/>
            <person name="Lindquist E."/>
            <person name="Lucas S."/>
            <person name="Rokhsar D."/>
            <person name="Grigoriev I.V."/>
        </authorList>
    </citation>
    <scope>NUCLEOTIDE SEQUENCE [LARGE SCALE GENOMIC DNA]</scope>
</reference>
<dbReference type="OMA" id="NACAHTL"/>
<dbReference type="AlphaFoldDB" id="D8SHZ0"/>
<dbReference type="KEGG" id="smo:SELMODRAFT_117709"/>
<name>D8SHZ0_SELML</name>
<dbReference type="Proteomes" id="UP000001514">
    <property type="component" value="Unassembled WGS sequence"/>
</dbReference>
<dbReference type="HAMAP" id="MF_00801">
    <property type="entry name" value="Endonuclease_5"/>
    <property type="match status" value="1"/>
</dbReference>
<keyword evidence="4" id="KW-0255">Endonuclease</keyword>